<comment type="subcellular location">
    <subcellularLocation>
        <location evidence="1">Cell membrane</location>
        <topology evidence="1">Multi-pass membrane protein</topology>
    </subcellularLocation>
</comment>
<dbReference type="EMBL" id="PUFN01000019">
    <property type="protein sequence ID" value="TDG71722.1"/>
    <property type="molecule type" value="Genomic_DNA"/>
</dbReference>
<evidence type="ECO:0000313" key="8">
    <source>
        <dbReference type="Proteomes" id="UP000295257"/>
    </source>
</evidence>
<keyword evidence="3 6" id="KW-0812">Transmembrane</keyword>
<comment type="caution">
    <text evidence="7">The sequence shown here is derived from an EMBL/GenBank/DDBJ whole genome shotgun (WGS) entry which is preliminary data.</text>
</comment>
<dbReference type="Proteomes" id="UP000295257">
    <property type="component" value="Unassembled WGS sequence"/>
</dbReference>
<evidence type="ECO:0000256" key="3">
    <source>
        <dbReference type="ARBA" id="ARBA00022692"/>
    </source>
</evidence>
<dbReference type="InterPro" id="IPR017039">
    <property type="entry name" value="Virul_fac_BrkB"/>
</dbReference>
<accession>A0A4V3A2Z0</accession>
<feature type="transmembrane region" description="Helical" evidence="6">
    <location>
        <begin position="237"/>
        <end position="262"/>
    </location>
</feature>
<feature type="transmembrane region" description="Helical" evidence="6">
    <location>
        <begin position="163"/>
        <end position="190"/>
    </location>
</feature>
<feature type="transmembrane region" description="Helical" evidence="6">
    <location>
        <begin position="55"/>
        <end position="77"/>
    </location>
</feature>
<keyword evidence="4 6" id="KW-1133">Transmembrane helix</keyword>
<proteinExistence type="predicted"/>
<feature type="transmembrane region" description="Helical" evidence="6">
    <location>
        <begin position="210"/>
        <end position="230"/>
    </location>
</feature>
<evidence type="ECO:0000256" key="2">
    <source>
        <dbReference type="ARBA" id="ARBA00022475"/>
    </source>
</evidence>
<dbReference type="GO" id="GO:0005886">
    <property type="term" value="C:plasma membrane"/>
    <property type="evidence" value="ECO:0007669"/>
    <property type="project" value="UniProtKB-SubCell"/>
</dbReference>
<gene>
    <name evidence="7" type="ORF">C5L30_002302</name>
</gene>
<dbReference type="STRING" id="1612.ABB44_06790"/>
<dbReference type="PANTHER" id="PTHR30213">
    <property type="entry name" value="INNER MEMBRANE PROTEIN YHJD"/>
    <property type="match status" value="1"/>
</dbReference>
<evidence type="ECO:0000256" key="1">
    <source>
        <dbReference type="ARBA" id="ARBA00004651"/>
    </source>
</evidence>
<protein>
    <submittedName>
        <fullName evidence="7">Uncharacterized protein</fullName>
    </submittedName>
</protein>
<keyword evidence="5 6" id="KW-0472">Membrane</keyword>
<dbReference type="Pfam" id="PF03631">
    <property type="entry name" value="Virul_fac_BrkB"/>
    <property type="match status" value="1"/>
</dbReference>
<name>A0A4V3A2Z0_9LACO</name>
<organism evidence="7 8">
    <name type="scientific">Companilactobacillus farciminis</name>
    <dbReference type="NCBI Taxonomy" id="1612"/>
    <lineage>
        <taxon>Bacteria</taxon>
        <taxon>Bacillati</taxon>
        <taxon>Bacillota</taxon>
        <taxon>Bacilli</taxon>
        <taxon>Lactobacillales</taxon>
        <taxon>Lactobacillaceae</taxon>
        <taxon>Companilactobacillus</taxon>
    </lineage>
</organism>
<dbReference type="PIRSF" id="PIRSF035875">
    <property type="entry name" value="RNase_BN"/>
    <property type="match status" value="1"/>
</dbReference>
<evidence type="ECO:0000313" key="7">
    <source>
        <dbReference type="EMBL" id="TDG71722.1"/>
    </source>
</evidence>
<keyword evidence="8" id="KW-1185">Reference proteome</keyword>
<evidence type="ECO:0000256" key="6">
    <source>
        <dbReference type="SAM" id="Phobius"/>
    </source>
</evidence>
<sequence length="330" mass="37628">MLNIYYNVGEIMDDNKQQVPLFKQSVKKREKFIGFVKYVTQAMSDSNVPMASKAITYYILLSLFPAVIIVGNLIPLLRLDKPTVISYIEFILPDDLHHYLLPTIIKVLSNSNRGILSVGIIVALWAISRGLNIVQMTMNEAYGLDVNSLFVEKTFLNYIIRRGLAFFTTLMLLVVGVAAIVTFTFGQLFLNWLIPLLHVNSRWLDEFARWKWPFAIVIMILIVFALFYFLPNIRLKFYYIITGTIITSVGLLGLSQLFSYYLKYFGSAWDNYGAIGAIIVFLLWVNMSVTIFLFGNAINVAFAESLGGPYLRKSTGRLTSYLQSHEKENN</sequence>
<feature type="transmembrane region" description="Helical" evidence="6">
    <location>
        <begin position="274"/>
        <end position="303"/>
    </location>
</feature>
<dbReference type="NCBIfam" id="TIGR00765">
    <property type="entry name" value="yihY_not_rbn"/>
    <property type="match status" value="1"/>
</dbReference>
<evidence type="ECO:0000256" key="4">
    <source>
        <dbReference type="ARBA" id="ARBA00022989"/>
    </source>
</evidence>
<dbReference type="PANTHER" id="PTHR30213:SF0">
    <property type="entry name" value="UPF0761 MEMBRANE PROTEIN YIHY"/>
    <property type="match status" value="1"/>
</dbReference>
<reference evidence="7 8" key="1">
    <citation type="journal article" date="2019" name="Appl. Microbiol. Biotechnol.">
        <title>Uncovering carbohydrate metabolism through a genotype-phenotype association study of 56 lactic acid bacteria genomes.</title>
        <authorList>
            <person name="Buron-Moles G."/>
            <person name="Chailyan A."/>
            <person name="Dolejs I."/>
            <person name="Forster J."/>
            <person name="Miks M.H."/>
        </authorList>
    </citation>
    <scope>NUCLEOTIDE SEQUENCE [LARGE SCALE GENOMIC DNA]</scope>
    <source>
        <strain evidence="7 8">ATCC 29644</strain>
    </source>
</reference>
<keyword evidence="2" id="KW-1003">Cell membrane</keyword>
<dbReference type="AlphaFoldDB" id="A0A4V3A2Z0"/>
<evidence type="ECO:0000256" key="5">
    <source>
        <dbReference type="ARBA" id="ARBA00023136"/>
    </source>
</evidence>